<evidence type="ECO:0000313" key="2">
    <source>
        <dbReference type="Proteomes" id="UP000241463"/>
    </source>
</evidence>
<organism evidence="1 2">
    <name type="scientific">Lactobacillus phage Bacchae</name>
    <dbReference type="NCBI Taxonomy" id="2079429"/>
    <lineage>
        <taxon>Viruses</taxon>
        <taxon>Duplodnaviria</taxon>
        <taxon>Heunggongvirae</taxon>
        <taxon>Uroviricota</taxon>
        <taxon>Caudoviricetes</taxon>
        <taxon>Herelleviridae</taxon>
        <taxon>Harbinvirus</taxon>
        <taxon>Harbinvirus bacchae</taxon>
    </lineage>
</organism>
<dbReference type="KEGG" id="vg:54988655"/>
<keyword evidence="2" id="KW-1185">Reference proteome</keyword>
<dbReference type="GeneID" id="54988655"/>
<dbReference type="EMBL" id="MG765277">
    <property type="protein sequence ID" value="AUV59926.1"/>
    <property type="molecule type" value="Genomic_DNA"/>
</dbReference>
<evidence type="ECO:0000313" key="1">
    <source>
        <dbReference type="EMBL" id="AUV59926.1"/>
    </source>
</evidence>
<dbReference type="Proteomes" id="UP000241463">
    <property type="component" value="Segment"/>
</dbReference>
<proteinExistence type="predicted"/>
<accession>A0A2K9VCK3</accession>
<sequence length="169" mass="19084">MSPIKHNKDVYPYVEMTLLLNPEFPAHMVVRNKYVTAAQYNQIKDYVMSQSSEGKRKLGKTNSGGFALIGFCKASSSSVLNHLYETMMEQAVDLIDTGLSDDYGIALGTGHPELEKSLAMMNVFWSKDIDKVKELYYVDQNAVHVLEDCMDSPVIKSIIRTNDENQYSE</sequence>
<name>A0A2K9VCK3_9CAUD</name>
<protein>
    <submittedName>
        <fullName evidence="1">Uncharacterized protein</fullName>
    </submittedName>
</protein>
<reference evidence="1 2" key="1">
    <citation type="submission" date="2018-01" db="EMBL/GenBank/DDBJ databases">
        <title>Lactobacillus phages that infect wine-derived L. plantarum strains.</title>
        <authorList>
            <person name="Kyrkou I."/>
            <person name="Hestbjerg Hansen L."/>
        </authorList>
    </citation>
    <scope>NUCLEOTIDE SEQUENCE [LARGE SCALE GENOMIC DNA]</scope>
</reference>
<dbReference type="RefSeq" id="YP_009798210.1">
    <property type="nucleotide sequence ID" value="NC_047924.1"/>
</dbReference>